<dbReference type="EMBL" id="LR586016">
    <property type="protein sequence ID" value="VIP04397.1"/>
    <property type="molecule type" value="Genomic_DNA"/>
</dbReference>
<feature type="domain" description="Protein kinase" evidence="5">
    <location>
        <begin position="113"/>
        <end position="370"/>
    </location>
</feature>
<name>A0A6C2YSU0_9BACT</name>
<evidence type="ECO:0000256" key="4">
    <source>
        <dbReference type="ARBA" id="ARBA00022840"/>
    </source>
</evidence>
<dbReference type="EMBL" id="LR593887">
    <property type="protein sequence ID" value="VTS06156.1"/>
    <property type="molecule type" value="Genomic_DNA"/>
</dbReference>
<dbReference type="Gene3D" id="1.10.510.10">
    <property type="entry name" value="Transferase(Phosphotransferase) domain 1"/>
    <property type="match status" value="1"/>
</dbReference>
<evidence type="ECO:0000313" key="6">
    <source>
        <dbReference type="EMBL" id="VIP04397.1"/>
    </source>
</evidence>
<evidence type="ECO:0000256" key="2">
    <source>
        <dbReference type="ARBA" id="ARBA00022741"/>
    </source>
</evidence>
<keyword evidence="7" id="KW-1185">Reference proteome</keyword>
<dbReference type="Proteomes" id="UP000464378">
    <property type="component" value="Chromosome"/>
</dbReference>
<dbReference type="PROSITE" id="PS50011">
    <property type="entry name" value="PROTEIN_KINASE_DOM"/>
    <property type="match status" value="1"/>
</dbReference>
<dbReference type="InParanoid" id="A0A6C2YSU0"/>
<dbReference type="PANTHER" id="PTHR43289:SF6">
    <property type="entry name" value="SERINE_THREONINE-PROTEIN KINASE NEKL-3"/>
    <property type="match status" value="1"/>
</dbReference>
<keyword evidence="1" id="KW-0808">Transferase</keyword>
<dbReference type="SMART" id="SM00220">
    <property type="entry name" value="S_TKc"/>
    <property type="match status" value="1"/>
</dbReference>
<dbReference type="Gene3D" id="3.30.200.20">
    <property type="entry name" value="Phosphorylase Kinase, domain 1"/>
    <property type="match status" value="1"/>
</dbReference>
<sequence>MGDSTHDLDAHVRMWLAIKQQNPQLELAEFCQHDSALIQAIHDRLAAAVADPAARTVAAHTTPVDTSLGGSPVTVEHSLAPGGETRRIHVPGWIANCFLPAESADELGRLGPYRIRRKLAEGGFGAVFEAEDPRLQSSVAIKVLKPAHHSPDQQARFLQEARTIRKLDSEYIVPLYAIEEHRGLWYLVMPFLRGRSLDDRLRMPSPIPMVEILRIGREIAIGLQHAHDQGLVHRDIKPGNIWLKSPNDRVQILDFGLARETESTEQMTSGHVVGTPAYMPPEQAMGQRSDARSDLFSLGCVLYQMVTGRRPFDGSTIFDIIDQILRSDPTPVITLVPSCPPGLATLIGELLEKSPECRPASAAVVAERLLAIDSAPSQATPPTSLLTILNRGILYSLGGMGLVLLGLVLMGQLVSTGIPGQPGFPIVSSMKHFPNPDGGSAVAQSAVASPAIRLQLAATLIRPRTEQQWRLDARQSNEALPARNGDLIHLEMQLNPPAYLYSFWVDGAGEVTPLYPWNPQQQITATRLTVPVVMPTRVSQINSPAAREGQIQGWPLVAPGGVETIIAMARNTPFPERFDWNAILGRLPACAVRDDREFVQLSLRPSHWLTTVALRRGPAAEAKAADGLLSSMLERLRPHVEAGEVLRFAHAP</sequence>
<reference evidence="6" key="1">
    <citation type="submission" date="2019-04" db="EMBL/GenBank/DDBJ databases">
        <authorList>
            <consortium name="Science for Life Laboratories"/>
        </authorList>
    </citation>
    <scope>NUCLEOTIDE SEQUENCE</scope>
    <source>
        <strain evidence="6">MBLW1</strain>
    </source>
</reference>
<dbReference type="InterPro" id="IPR011009">
    <property type="entry name" value="Kinase-like_dom_sf"/>
</dbReference>
<organism evidence="6">
    <name type="scientific">Tuwongella immobilis</name>
    <dbReference type="NCBI Taxonomy" id="692036"/>
    <lineage>
        <taxon>Bacteria</taxon>
        <taxon>Pseudomonadati</taxon>
        <taxon>Planctomycetota</taxon>
        <taxon>Planctomycetia</taxon>
        <taxon>Gemmatales</taxon>
        <taxon>Gemmataceae</taxon>
        <taxon>Tuwongella</taxon>
    </lineage>
</organism>
<dbReference type="RefSeq" id="WP_162659485.1">
    <property type="nucleotide sequence ID" value="NZ_LR593887.1"/>
</dbReference>
<gene>
    <name evidence="6" type="ORF">GMBLW1_47960</name>
</gene>
<dbReference type="CDD" id="cd14014">
    <property type="entry name" value="STKc_PknB_like"/>
    <property type="match status" value="1"/>
</dbReference>
<dbReference type="GO" id="GO:0005524">
    <property type="term" value="F:ATP binding"/>
    <property type="evidence" value="ECO:0007669"/>
    <property type="project" value="UniProtKB-KW"/>
</dbReference>
<keyword evidence="2" id="KW-0547">Nucleotide-binding</keyword>
<dbReference type="GO" id="GO:0004674">
    <property type="term" value="F:protein serine/threonine kinase activity"/>
    <property type="evidence" value="ECO:0007669"/>
    <property type="project" value="TreeGrafter"/>
</dbReference>
<keyword evidence="4" id="KW-0067">ATP-binding</keyword>
<dbReference type="KEGG" id="tim:GMBLW1_47960"/>
<evidence type="ECO:0000256" key="1">
    <source>
        <dbReference type="ARBA" id="ARBA00022679"/>
    </source>
</evidence>
<accession>A0A6C2YSU0</accession>
<evidence type="ECO:0000313" key="7">
    <source>
        <dbReference type="Proteomes" id="UP000464378"/>
    </source>
</evidence>
<evidence type="ECO:0000259" key="5">
    <source>
        <dbReference type="PROSITE" id="PS50011"/>
    </source>
</evidence>
<proteinExistence type="predicted"/>
<dbReference type="SUPFAM" id="SSF56112">
    <property type="entry name" value="Protein kinase-like (PK-like)"/>
    <property type="match status" value="1"/>
</dbReference>
<dbReference type="InterPro" id="IPR000719">
    <property type="entry name" value="Prot_kinase_dom"/>
</dbReference>
<evidence type="ECO:0000256" key="3">
    <source>
        <dbReference type="ARBA" id="ARBA00022777"/>
    </source>
</evidence>
<keyword evidence="3 6" id="KW-0418">Kinase</keyword>
<protein>
    <recommendedName>
        <fullName evidence="5">Protein kinase domain-containing protein</fullName>
    </recommendedName>
</protein>
<dbReference type="PANTHER" id="PTHR43289">
    <property type="entry name" value="MITOGEN-ACTIVATED PROTEIN KINASE KINASE KINASE 20-RELATED"/>
    <property type="match status" value="1"/>
</dbReference>
<dbReference type="AlphaFoldDB" id="A0A6C2YSU0"/>
<dbReference type="Pfam" id="PF00069">
    <property type="entry name" value="Pkinase"/>
    <property type="match status" value="1"/>
</dbReference>